<evidence type="ECO:0000256" key="7">
    <source>
        <dbReference type="ARBA" id="ARBA00023157"/>
    </source>
</evidence>
<dbReference type="InterPro" id="IPR013818">
    <property type="entry name" value="Lipase"/>
</dbReference>
<feature type="chain" id="PRO_5045664543" description="phospholipase A1" evidence="9">
    <location>
        <begin position="24"/>
        <end position="314"/>
    </location>
</feature>
<evidence type="ECO:0000256" key="3">
    <source>
        <dbReference type="ARBA" id="ARBA00010701"/>
    </source>
</evidence>
<evidence type="ECO:0000259" key="10">
    <source>
        <dbReference type="Pfam" id="PF00151"/>
    </source>
</evidence>
<keyword evidence="5" id="KW-0964">Secreted</keyword>
<evidence type="ECO:0000256" key="8">
    <source>
        <dbReference type="RuleBase" id="RU004262"/>
    </source>
</evidence>
<gene>
    <name evidence="12" type="primary">LOC107069602</name>
</gene>
<feature type="signal peptide" evidence="9">
    <location>
        <begin position="1"/>
        <end position="23"/>
    </location>
</feature>
<dbReference type="RefSeq" id="XP_015182537.1">
    <property type="nucleotide sequence ID" value="XM_015327051.1"/>
</dbReference>
<comment type="subcellular location">
    <subcellularLocation>
        <location evidence="2">Secreted</location>
    </subcellularLocation>
</comment>
<dbReference type="PANTHER" id="PTHR11610">
    <property type="entry name" value="LIPASE"/>
    <property type="match status" value="1"/>
</dbReference>
<sequence>MGTPFVLLALFCTLSLYFTTTDAIPTTIAGKSLPNNDDLIDLIEVLSRVKFLLYTQKDPNGYVLRFLDVKNLSNSTWDSTKHTKFITHGWLDNGYSTPCAKIRDAFLAAGDFNVVVIDWEPIATDFYFRAKESVPGVAKYVAKFINFINALGGLDFDETLLVGHGLGAHLISLSAKYADGKIGQVLGLDPVRQGYTDADENTRIDKSHADYVQVIHTNAGRLGLDGNFGTSDFIVNGGKSQPGCGYLDIFGDCAHAKSYEYYAESILNANGFKGIRCSESTSCLTANMGGSTLDTSAVGVYEVSTASTPPYALG</sequence>
<evidence type="ECO:0000256" key="2">
    <source>
        <dbReference type="ARBA" id="ARBA00004613"/>
    </source>
</evidence>
<keyword evidence="6" id="KW-0378">Hydrolase</keyword>
<accession>A0ABM1IQQ0</accession>
<evidence type="ECO:0000313" key="11">
    <source>
        <dbReference type="Proteomes" id="UP000694924"/>
    </source>
</evidence>
<evidence type="ECO:0000256" key="1">
    <source>
        <dbReference type="ARBA" id="ARBA00000111"/>
    </source>
</evidence>
<dbReference type="EC" id="3.1.1.32" evidence="4"/>
<dbReference type="Gene3D" id="3.40.50.1820">
    <property type="entry name" value="alpha/beta hydrolase"/>
    <property type="match status" value="1"/>
</dbReference>
<dbReference type="Pfam" id="PF00151">
    <property type="entry name" value="Lipase"/>
    <property type="match status" value="1"/>
</dbReference>
<keyword evidence="9" id="KW-0732">Signal</keyword>
<comment type="catalytic activity">
    <reaction evidence="1">
        <text>a 1,2-diacyl-sn-glycero-3-phosphocholine + H2O = a 2-acyl-sn-glycero-3-phosphocholine + a fatty acid + H(+)</text>
        <dbReference type="Rhea" id="RHEA:18689"/>
        <dbReference type="ChEBI" id="CHEBI:15377"/>
        <dbReference type="ChEBI" id="CHEBI:15378"/>
        <dbReference type="ChEBI" id="CHEBI:28868"/>
        <dbReference type="ChEBI" id="CHEBI:57643"/>
        <dbReference type="ChEBI" id="CHEBI:57875"/>
        <dbReference type="EC" id="3.1.1.32"/>
    </reaction>
</comment>
<feature type="domain" description="Lipase" evidence="10">
    <location>
        <begin position="48"/>
        <end position="281"/>
    </location>
</feature>
<comment type="similarity">
    <text evidence="3 8">Belongs to the AB hydrolase superfamily. Lipase family.</text>
</comment>
<dbReference type="PRINTS" id="PR00821">
    <property type="entry name" value="TAGLIPASE"/>
</dbReference>
<evidence type="ECO:0000256" key="9">
    <source>
        <dbReference type="SAM" id="SignalP"/>
    </source>
</evidence>
<evidence type="ECO:0000256" key="5">
    <source>
        <dbReference type="ARBA" id="ARBA00022525"/>
    </source>
</evidence>
<name>A0ABM1IQQ0_POLDO</name>
<keyword evidence="7" id="KW-1015">Disulfide bond</keyword>
<dbReference type="Proteomes" id="UP000694924">
    <property type="component" value="Unplaced"/>
</dbReference>
<dbReference type="InterPro" id="IPR029058">
    <property type="entry name" value="AB_hydrolase_fold"/>
</dbReference>
<proteinExistence type="inferred from homology"/>
<protein>
    <recommendedName>
        <fullName evidence="4">phospholipase A1</fullName>
        <ecNumber evidence="4">3.1.1.32</ecNumber>
    </recommendedName>
</protein>
<dbReference type="InterPro" id="IPR000734">
    <property type="entry name" value="TAG_lipase"/>
</dbReference>
<dbReference type="CDD" id="cd00707">
    <property type="entry name" value="Pancreat_lipase_like"/>
    <property type="match status" value="1"/>
</dbReference>
<evidence type="ECO:0000256" key="4">
    <source>
        <dbReference type="ARBA" id="ARBA00013179"/>
    </source>
</evidence>
<evidence type="ECO:0000313" key="12">
    <source>
        <dbReference type="RefSeq" id="XP_015182537.1"/>
    </source>
</evidence>
<organism evidence="11 12">
    <name type="scientific">Polistes dominula</name>
    <name type="common">European paper wasp</name>
    <name type="synonym">Vespa dominula</name>
    <dbReference type="NCBI Taxonomy" id="743375"/>
    <lineage>
        <taxon>Eukaryota</taxon>
        <taxon>Metazoa</taxon>
        <taxon>Ecdysozoa</taxon>
        <taxon>Arthropoda</taxon>
        <taxon>Hexapoda</taxon>
        <taxon>Insecta</taxon>
        <taxon>Pterygota</taxon>
        <taxon>Neoptera</taxon>
        <taxon>Endopterygota</taxon>
        <taxon>Hymenoptera</taxon>
        <taxon>Apocrita</taxon>
        <taxon>Aculeata</taxon>
        <taxon>Vespoidea</taxon>
        <taxon>Vespidae</taxon>
        <taxon>Polistinae</taxon>
        <taxon>Polistini</taxon>
        <taxon>Polistes</taxon>
    </lineage>
</organism>
<reference evidence="12" key="1">
    <citation type="submission" date="2025-08" db="UniProtKB">
        <authorList>
            <consortium name="RefSeq"/>
        </authorList>
    </citation>
    <scope>IDENTIFICATION</scope>
    <source>
        <tissue evidence="12">Whole body</tissue>
    </source>
</reference>
<evidence type="ECO:0000256" key="6">
    <source>
        <dbReference type="ARBA" id="ARBA00022801"/>
    </source>
</evidence>
<dbReference type="PANTHER" id="PTHR11610:SF173">
    <property type="entry name" value="LIPASE DOMAIN-CONTAINING PROTEIN-RELATED"/>
    <property type="match status" value="1"/>
</dbReference>
<dbReference type="InterPro" id="IPR033906">
    <property type="entry name" value="Lipase_N"/>
</dbReference>
<dbReference type="GeneID" id="107069602"/>
<dbReference type="SUPFAM" id="SSF53474">
    <property type="entry name" value="alpha/beta-Hydrolases"/>
    <property type="match status" value="1"/>
</dbReference>
<keyword evidence="11" id="KW-1185">Reference proteome</keyword>